<dbReference type="InterPro" id="IPR004474">
    <property type="entry name" value="LytR_CpsA_psr"/>
</dbReference>
<dbReference type="PANTHER" id="PTHR33392:SF6">
    <property type="entry name" value="POLYISOPRENYL-TEICHOIC ACID--PEPTIDOGLYCAN TEICHOIC ACID TRANSFERASE TAGU"/>
    <property type="match status" value="1"/>
</dbReference>
<gene>
    <name evidence="3" type="ORF">O0R46_03665</name>
</gene>
<evidence type="ECO:0000259" key="2">
    <source>
        <dbReference type="Pfam" id="PF03816"/>
    </source>
</evidence>
<name>A0ABY7JQB9_9FIRM</name>
<evidence type="ECO:0000313" key="4">
    <source>
        <dbReference type="Proteomes" id="UP001164187"/>
    </source>
</evidence>
<dbReference type="PANTHER" id="PTHR33392">
    <property type="entry name" value="POLYISOPRENYL-TEICHOIC ACID--PEPTIDOGLYCAN TEICHOIC ACID TRANSFERASE TAGU"/>
    <property type="match status" value="1"/>
</dbReference>
<dbReference type="EMBL" id="CP114052">
    <property type="protein sequence ID" value="WAW15552.1"/>
    <property type="molecule type" value="Genomic_DNA"/>
</dbReference>
<comment type="similarity">
    <text evidence="1">Belongs to the LytR/CpsA/Psr (LCP) family.</text>
</comment>
<dbReference type="Proteomes" id="UP001164187">
    <property type="component" value="Chromosome"/>
</dbReference>
<dbReference type="Pfam" id="PF03816">
    <property type="entry name" value="LytR_cpsA_psr"/>
    <property type="match status" value="1"/>
</dbReference>
<dbReference type="RefSeq" id="WP_269312226.1">
    <property type="nucleotide sequence ID" value="NZ_CP114052.1"/>
</dbReference>
<keyword evidence="4" id="KW-1185">Reference proteome</keyword>
<organism evidence="3 4">
    <name type="scientific">Peptostreptococcus equinus</name>
    <dbReference type="NCBI Taxonomy" id="3003601"/>
    <lineage>
        <taxon>Bacteria</taxon>
        <taxon>Bacillati</taxon>
        <taxon>Bacillota</taxon>
        <taxon>Clostridia</taxon>
        <taxon>Peptostreptococcales</taxon>
        <taxon>Peptostreptococcaceae</taxon>
        <taxon>Peptostreptococcus</taxon>
    </lineage>
</organism>
<accession>A0ABY7JQB9</accession>
<feature type="domain" description="Cell envelope-related transcriptional attenuator" evidence="2">
    <location>
        <begin position="72"/>
        <end position="232"/>
    </location>
</feature>
<evidence type="ECO:0000313" key="3">
    <source>
        <dbReference type="EMBL" id="WAW15552.1"/>
    </source>
</evidence>
<dbReference type="NCBIfam" id="TIGR00350">
    <property type="entry name" value="lytR_cpsA_psr"/>
    <property type="match status" value="1"/>
</dbReference>
<dbReference type="Gene3D" id="3.40.630.190">
    <property type="entry name" value="LCP protein"/>
    <property type="match status" value="1"/>
</dbReference>
<dbReference type="InterPro" id="IPR050922">
    <property type="entry name" value="LytR/CpsA/Psr_CW_biosynth"/>
</dbReference>
<reference evidence="3" key="1">
    <citation type="submission" date="2022-12" db="EMBL/GenBank/DDBJ databases">
        <title>Peptostreptococcus.</title>
        <authorList>
            <person name="Lee S.H."/>
        </authorList>
    </citation>
    <scope>NUCLEOTIDE SEQUENCE</scope>
    <source>
        <strain evidence="3">CBA3647</strain>
    </source>
</reference>
<proteinExistence type="inferred from homology"/>
<protein>
    <submittedName>
        <fullName evidence="3">LCP family protein</fullName>
    </submittedName>
</protein>
<sequence>MSKLKRFVVFLFVLVIVIPLASLAMTSLLFGDMHDKNIDTSELEDYSHTHKDGIKNILIMGTDARPGEKVSRSDSMMMLTIDTIHNDIKITSFARDSFVKIPGYGMSKLTHAYAYGKEGLLIKTIENNFDIDIDDFVLINFDSFIAIIDSLDGVTVNVNKGEMKEMNKFIPETYEWSKNQDKGPMKLVENTGEQKLNGYQALAFARIRHNDSAFGRDNRQRMIVSSIMKEVKNSSKLKYPALLKAATPYIKTNMSSKDILGYGLNVMGLDTSEVKQLEFPLVDNPKYAQGGIYGNHGWVVRFEKSSIKILHDFVFDDISYKE</sequence>
<evidence type="ECO:0000256" key="1">
    <source>
        <dbReference type="ARBA" id="ARBA00006068"/>
    </source>
</evidence>